<feature type="domain" description="Fibronectin type-III" evidence="2">
    <location>
        <begin position="37"/>
        <end position="143"/>
    </location>
</feature>
<gene>
    <name evidence="3" type="primary">HaOG205915</name>
    <name evidence="3" type="ORF">B5X24_HaOG205915</name>
</gene>
<dbReference type="InterPro" id="IPR003961">
    <property type="entry name" value="FN3_dom"/>
</dbReference>
<feature type="signal peptide" evidence="1">
    <location>
        <begin position="1"/>
        <end position="16"/>
    </location>
</feature>
<dbReference type="Pfam" id="PF00041">
    <property type="entry name" value="fn3"/>
    <property type="match status" value="1"/>
</dbReference>
<evidence type="ECO:0000256" key="1">
    <source>
        <dbReference type="SAM" id="SignalP"/>
    </source>
</evidence>
<dbReference type="CDD" id="cd00063">
    <property type="entry name" value="FN3"/>
    <property type="match status" value="1"/>
</dbReference>
<sequence length="157" mass="17751">MAKMVTLCLFLIIVTAFRHSLQDGLKAPECVRLVQFPGKTVTFAVMWNPVFSDDTCDPILGYIAYLWEIKKIKAIIHCKGQPEIVDYGPEVDNDFIRGGLPVIRSVPADSCMVVFRKLKPGVEYEARVKAYTETRESPFSCPSRLKGSIFRMCFPEP</sequence>
<accession>A0A2W1BKN3</accession>
<dbReference type="Proteomes" id="UP000249218">
    <property type="component" value="Unassembled WGS sequence"/>
</dbReference>
<dbReference type="EMBL" id="KZ149990">
    <property type="protein sequence ID" value="PZC75599.1"/>
    <property type="molecule type" value="Genomic_DNA"/>
</dbReference>
<name>A0A2W1BKN3_HELAM</name>
<proteinExistence type="predicted"/>
<reference evidence="3 4" key="1">
    <citation type="journal article" date="2017" name="BMC Biol.">
        <title>Genomic innovations, transcriptional plasticity and gene loss underlying the evolution and divergence of two highly polyphagous and invasive Helicoverpa pest species.</title>
        <authorList>
            <person name="Pearce S.L."/>
            <person name="Clarke D.F."/>
            <person name="East P.D."/>
            <person name="Elfekih S."/>
            <person name="Gordon K.H."/>
            <person name="Jermiin L.S."/>
            <person name="McGaughran A."/>
            <person name="Oakeshott J.G."/>
            <person name="Papanikolaou A."/>
            <person name="Perera O.P."/>
            <person name="Rane R.V."/>
            <person name="Richards S."/>
            <person name="Tay W.T."/>
            <person name="Walsh T.K."/>
            <person name="Anderson A."/>
            <person name="Anderson C.J."/>
            <person name="Asgari S."/>
            <person name="Board P.G."/>
            <person name="Bretschneider A."/>
            <person name="Campbell P.M."/>
            <person name="Chertemps T."/>
            <person name="Christeller J.T."/>
            <person name="Coppin C.W."/>
            <person name="Downes S.J."/>
            <person name="Duan G."/>
            <person name="Farnsworth C.A."/>
            <person name="Good R.T."/>
            <person name="Han L.B."/>
            <person name="Han Y.C."/>
            <person name="Hatje K."/>
            <person name="Horne I."/>
            <person name="Huang Y.P."/>
            <person name="Hughes D.S."/>
            <person name="Jacquin-Joly E."/>
            <person name="James W."/>
            <person name="Jhangiani S."/>
            <person name="Kollmar M."/>
            <person name="Kuwar S.S."/>
            <person name="Li S."/>
            <person name="Liu N.Y."/>
            <person name="Maibeche M.T."/>
            <person name="Miller J.R."/>
            <person name="Montagne N."/>
            <person name="Perry T."/>
            <person name="Qu J."/>
            <person name="Song S.V."/>
            <person name="Sutton G.G."/>
            <person name="Vogel H."/>
            <person name="Walenz B.P."/>
            <person name="Xu W."/>
            <person name="Zhang H.J."/>
            <person name="Zou Z."/>
            <person name="Batterham P."/>
            <person name="Edwards O.R."/>
            <person name="Feyereisen R."/>
            <person name="Gibbs R.A."/>
            <person name="Heckel D.G."/>
            <person name="McGrath A."/>
            <person name="Robin C."/>
            <person name="Scherer S.E."/>
            <person name="Worley K.C."/>
            <person name="Wu Y.D."/>
        </authorList>
    </citation>
    <scope>NUCLEOTIDE SEQUENCE [LARGE SCALE GENOMIC DNA]</scope>
    <source>
        <strain evidence="3">Harm_GR_Male_#8</strain>
        <tissue evidence="3">Whole organism</tissue>
    </source>
</reference>
<protein>
    <recommendedName>
        <fullName evidence="2">Fibronectin type-III domain-containing protein</fullName>
    </recommendedName>
</protein>
<organism evidence="3 4">
    <name type="scientific">Helicoverpa armigera</name>
    <name type="common">Cotton bollworm</name>
    <name type="synonym">Heliothis armigera</name>
    <dbReference type="NCBI Taxonomy" id="29058"/>
    <lineage>
        <taxon>Eukaryota</taxon>
        <taxon>Metazoa</taxon>
        <taxon>Ecdysozoa</taxon>
        <taxon>Arthropoda</taxon>
        <taxon>Hexapoda</taxon>
        <taxon>Insecta</taxon>
        <taxon>Pterygota</taxon>
        <taxon>Neoptera</taxon>
        <taxon>Endopterygota</taxon>
        <taxon>Lepidoptera</taxon>
        <taxon>Glossata</taxon>
        <taxon>Ditrysia</taxon>
        <taxon>Noctuoidea</taxon>
        <taxon>Noctuidae</taxon>
        <taxon>Heliothinae</taxon>
        <taxon>Helicoverpa</taxon>
    </lineage>
</organism>
<dbReference type="Gene3D" id="2.60.40.10">
    <property type="entry name" value="Immunoglobulins"/>
    <property type="match status" value="1"/>
</dbReference>
<keyword evidence="4" id="KW-1185">Reference proteome</keyword>
<dbReference type="InterPro" id="IPR013783">
    <property type="entry name" value="Ig-like_fold"/>
</dbReference>
<evidence type="ECO:0000313" key="3">
    <source>
        <dbReference type="EMBL" id="PZC75599.1"/>
    </source>
</evidence>
<dbReference type="OrthoDB" id="6883439at2759"/>
<evidence type="ECO:0000313" key="4">
    <source>
        <dbReference type="Proteomes" id="UP000249218"/>
    </source>
</evidence>
<feature type="chain" id="PRO_5016099478" description="Fibronectin type-III domain-containing protein" evidence="1">
    <location>
        <begin position="17"/>
        <end position="157"/>
    </location>
</feature>
<dbReference type="AlphaFoldDB" id="A0A2W1BKN3"/>
<dbReference type="InterPro" id="IPR036116">
    <property type="entry name" value="FN3_sf"/>
</dbReference>
<keyword evidence="1" id="KW-0732">Signal</keyword>
<evidence type="ECO:0000259" key="2">
    <source>
        <dbReference type="Pfam" id="PF00041"/>
    </source>
</evidence>
<dbReference type="SUPFAM" id="SSF49265">
    <property type="entry name" value="Fibronectin type III"/>
    <property type="match status" value="1"/>
</dbReference>